<keyword evidence="7" id="KW-1185">Reference proteome</keyword>
<protein>
    <recommendedName>
        <fullName evidence="1">non-specific serine/threonine protein kinase</fullName>
        <ecNumber evidence="1">2.7.11.1</ecNumber>
    </recommendedName>
</protein>
<evidence type="ECO:0000256" key="2">
    <source>
        <dbReference type="ARBA" id="ARBA00047899"/>
    </source>
</evidence>
<sequence>MTRSSIAEIIEQEPIGARMNAFRAKLALTCEDLGLPYSRKSISLDLVVALQALPASRVLPPVAGRQNLLSDLIILTSRINANEFQFENLIPLLHAILSRESDDGIWDKVYAAVAESTPHPQPASYFKHIPYSHSTNASPNFNDHVDDIDAILEEELGSIFTDAPGFDEAYFGAVEDLKEVAAVVFDKLRKHDGPLYDDRIGWHGWPEITEEQRVLDWLIEMVGRIRSLAAEEKFLTHGSRNILALPNRPIPGSTTPRKLDIGFVESQNLGSDQFHWSNMFILGELKQSSKMDTALRTWLDLGRYAREVFNSQDARRFVLGFTLCGPIMRLWSFDRVGAISSTEFNINKEGSRFVVSMLGFLRMNLNDLGYDPSIITSSNGTRFIEIVRDGKLERLVLEKIIRHSACIVGRATTCWKARREGAESETPLVIKDSWQYPERKDEGVLLREATDKQVVNVARYYYHGTVQIQDKDDDTQGAVRKGLDLRRGRRYRRNTNIATLDFTAEPPKSGHSTSSTRQKRTSSHLTPPGLPAKRTCPGSQATSDDGSNENRVHRCVVVCDYGVPIYKANSCASMLSAVAQCIEGYEPLHTKTGILYGDISTGNLLLNEEGNSRSWPAFLIDLDLAIEEHRAQPSGAEGRTWTRAFMSIGLLLGEKHSFMHDLESFFWVIFWICIHNDGPDRSRVVRDYEKWNFMTMDNLAEFKKGIVSHEGDFLSRTESFTEFYQPLKPWVDRLRKIVFPDGVRWEKEDMGLYTRMRALLSTTCESLGGLDH</sequence>
<keyword evidence="6" id="KW-0808">Transferase</keyword>
<comment type="caution">
    <text evidence="6">The sequence shown here is derived from an EMBL/GenBank/DDBJ whole genome shotgun (WGS) entry which is preliminary data.</text>
</comment>
<evidence type="ECO:0000256" key="1">
    <source>
        <dbReference type="ARBA" id="ARBA00012513"/>
    </source>
</evidence>
<dbReference type="EMBL" id="BDHI01000001">
    <property type="protein sequence ID" value="GCB18217.1"/>
    <property type="molecule type" value="Genomic_DNA"/>
</dbReference>
<evidence type="ECO:0000313" key="7">
    <source>
        <dbReference type="Proteomes" id="UP000286921"/>
    </source>
</evidence>
<comment type="catalytic activity">
    <reaction evidence="2">
        <text>L-threonyl-[protein] + ATP = O-phospho-L-threonyl-[protein] + ADP + H(+)</text>
        <dbReference type="Rhea" id="RHEA:46608"/>
        <dbReference type="Rhea" id="RHEA-COMP:11060"/>
        <dbReference type="Rhea" id="RHEA-COMP:11605"/>
        <dbReference type="ChEBI" id="CHEBI:15378"/>
        <dbReference type="ChEBI" id="CHEBI:30013"/>
        <dbReference type="ChEBI" id="CHEBI:30616"/>
        <dbReference type="ChEBI" id="CHEBI:61977"/>
        <dbReference type="ChEBI" id="CHEBI:456216"/>
        <dbReference type="EC" id="2.7.11.1"/>
    </reaction>
</comment>
<dbReference type="SUPFAM" id="SSF56112">
    <property type="entry name" value="Protein kinase-like (PK-like)"/>
    <property type="match status" value="1"/>
</dbReference>
<dbReference type="Gene3D" id="1.10.510.10">
    <property type="entry name" value="Transferase(Phosphotransferase) domain 1"/>
    <property type="match status" value="1"/>
</dbReference>
<dbReference type="Proteomes" id="UP000286921">
    <property type="component" value="Unassembled WGS sequence"/>
</dbReference>
<name>A0A401KG12_ASPAW</name>
<feature type="domain" description="Fungal-type protein kinase" evidence="5">
    <location>
        <begin position="258"/>
        <end position="673"/>
    </location>
</feature>
<dbReference type="EC" id="2.7.11.1" evidence="1"/>
<dbReference type="InterPro" id="IPR008266">
    <property type="entry name" value="Tyr_kinase_AS"/>
</dbReference>
<dbReference type="InterPro" id="IPR011009">
    <property type="entry name" value="Kinase-like_dom_sf"/>
</dbReference>
<evidence type="ECO:0000256" key="3">
    <source>
        <dbReference type="ARBA" id="ARBA00048679"/>
    </source>
</evidence>
<feature type="region of interest" description="Disordered" evidence="4">
    <location>
        <begin position="496"/>
        <end position="548"/>
    </location>
</feature>
<evidence type="ECO:0000259" key="5">
    <source>
        <dbReference type="Pfam" id="PF17667"/>
    </source>
</evidence>
<evidence type="ECO:0000256" key="4">
    <source>
        <dbReference type="SAM" id="MobiDB-lite"/>
    </source>
</evidence>
<dbReference type="AlphaFoldDB" id="A0A401KG12"/>
<accession>A0A401KG12</accession>
<dbReference type="Pfam" id="PF17667">
    <property type="entry name" value="Pkinase_fungal"/>
    <property type="match status" value="1"/>
</dbReference>
<comment type="catalytic activity">
    <reaction evidence="3">
        <text>L-seryl-[protein] + ATP = O-phospho-L-seryl-[protein] + ADP + H(+)</text>
        <dbReference type="Rhea" id="RHEA:17989"/>
        <dbReference type="Rhea" id="RHEA-COMP:9863"/>
        <dbReference type="Rhea" id="RHEA-COMP:11604"/>
        <dbReference type="ChEBI" id="CHEBI:15378"/>
        <dbReference type="ChEBI" id="CHEBI:29999"/>
        <dbReference type="ChEBI" id="CHEBI:30616"/>
        <dbReference type="ChEBI" id="CHEBI:83421"/>
        <dbReference type="ChEBI" id="CHEBI:456216"/>
        <dbReference type="EC" id="2.7.11.1"/>
    </reaction>
</comment>
<dbReference type="InterPro" id="IPR040976">
    <property type="entry name" value="Pkinase_fungal"/>
</dbReference>
<dbReference type="STRING" id="105351.A0A401KG12"/>
<evidence type="ECO:0000313" key="6">
    <source>
        <dbReference type="EMBL" id="GCB18217.1"/>
    </source>
</evidence>
<reference evidence="6 7" key="1">
    <citation type="submission" date="2016-09" db="EMBL/GenBank/DDBJ databases">
        <title>Aspergillus awamori IFM 58123T.</title>
        <authorList>
            <person name="Kusuya Y."/>
            <person name="Shimizu M."/>
            <person name="Takahashi H."/>
            <person name="Yaguchi T."/>
        </authorList>
    </citation>
    <scope>NUCLEOTIDE SEQUENCE [LARGE SCALE GENOMIC DNA]</scope>
    <source>
        <strain evidence="6 7">IFM 58123</strain>
    </source>
</reference>
<dbReference type="GO" id="GO:0004674">
    <property type="term" value="F:protein serine/threonine kinase activity"/>
    <property type="evidence" value="ECO:0007669"/>
    <property type="project" value="UniProtKB-EC"/>
</dbReference>
<dbReference type="PANTHER" id="PTHR38248">
    <property type="entry name" value="FUNK1 6"/>
    <property type="match status" value="1"/>
</dbReference>
<gene>
    <name evidence="6" type="ORF">AAWM_01102</name>
</gene>
<dbReference type="PANTHER" id="PTHR38248:SF2">
    <property type="entry name" value="FUNK1 11"/>
    <property type="match status" value="1"/>
</dbReference>
<organism evidence="6 7">
    <name type="scientific">Aspergillus awamori</name>
    <name type="common">Black koji mold</name>
    <dbReference type="NCBI Taxonomy" id="105351"/>
    <lineage>
        <taxon>Eukaryota</taxon>
        <taxon>Fungi</taxon>
        <taxon>Dikarya</taxon>
        <taxon>Ascomycota</taxon>
        <taxon>Pezizomycotina</taxon>
        <taxon>Eurotiomycetes</taxon>
        <taxon>Eurotiomycetidae</taxon>
        <taxon>Eurotiales</taxon>
        <taxon>Aspergillaceae</taxon>
        <taxon>Aspergillus</taxon>
    </lineage>
</organism>
<dbReference type="PROSITE" id="PS00109">
    <property type="entry name" value="PROTEIN_KINASE_TYR"/>
    <property type="match status" value="1"/>
</dbReference>
<keyword evidence="6" id="KW-0418">Kinase</keyword>
<proteinExistence type="predicted"/>